<dbReference type="EMBL" id="KZ613743">
    <property type="protein sequence ID" value="PMD66459.1"/>
    <property type="molecule type" value="Genomic_DNA"/>
</dbReference>
<evidence type="ECO:0000313" key="1">
    <source>
        <dbReference type="EMBL" id="PMD66459.1"/>
    </source>
</evidence>
<dbReference type="InterPro" id="IPR032157">
    <property type="entry name" value="PAC4"/>
</dbReference>
<gene>
    <name evidence="1" type="ORF">K444DRAFT_639619</name>
</gene>
<dbReference type="GeneID" id="36592475"/>
<dbReference type="GO" id="GO:0043248">
    <property type="term" value="P:proteasome assembly"/>
    <property type="evidence" value="ECO:0007669"/>
    <property type="project" value="InterPro"/>
</dbReference>
<dbReference type="Gene3D" id="3.30.230.100">
    <property type="match status" value="1"/>
</dbReference>
<organism evidence="1 2">
    <name type="scientific">Hyaloscypha bicolor E</name>
    <dbReference type="NCBI Taxonomy" id="1095630"/>
    <lineage>
        <taxon>Eukaryota</taxon>
        <taxon>Fungi</taxon>
        <taxon>Dikarya</taxon>
        <taxon>Ascomycota</taxon>
        <taxon>Pezizomycotina</taxon>
        <taxon>Leotiomycetes</taxon>
        <taxon>Helotiales</taxon>
        <taxon>Hyaloscyphaceae</taxon>
        <taxon>Hyaloscypha</taxon>
        <taxon>Hyaloscypha bicolor</taxon>
    </lineage>
</organism>
<reference evidence="1 2" key="1">
    <citation type="submission" date="2016-04" db="EMBL/GenBank/DDBJ databases">
        <title>A degradative enzymes factory behind the ericoid mycorrhizal symbiosis.</title>
        <authorList>
            <consortium name="DOE Joint Genome Institute"/>
            <person name="Martino E."/>
            <person name="Morin E."/>
            <person name="Grelet G."/>
            <person name="Kuo A."/>
            <person name="Kohler A."/>
            <person name="Daghino S."/>
            <person name="Barry K."/>
            <person name="Choi C."/>
            <person name="Cichocki N."/>
            <person name="Clum A."/>
            <person name="Copeland A."/>
            <person name="Hainaut M."/>
            <person name="Haridas S."/>
            <person name="Labutti K."/>
            <person name="Lindquist E."/>
            <person name="Lipzen A."/>
            <person name="Khouja H.-R."/>
            <person name="Murat C."/>
            <person name="Ohm R."/>
            <person name="Olson A."/>
            <person name="Spatafora J."/>
            <person name="Veneault-Fourrey C."/>
            <person name="Henrissat B."/>
            <person name="Grigoriev I."/>
            <person name="Martin F."/>
            <person name="Perotto S."/>
        </authorList>
    </citation>
    <scope>NUCLEOTIDE SEQUENCE [LARGE SCALE GENOMIC DNA]</scope>
    <source>
        <strain evidence="1 2">E</strain>
    </source>
</reference>
<dbReference type="Pfam" id="PF16093">
    <property type="entry name" value="PAC4"/>
    <property type="match status" value="1"/>
</dbReference>
<name>A0A2J6TTV6_9HELO</name>
<dbReference type="OrthoDB" id="5407417at2759"/>
<dbReference type="Proteomes" id="UP000235371">
    <property type="component" value="Unassembled WGS sequence"/>
</dbReference>
<accession>A0A2J6TTV6</accession>
<protein>
    <recommendedName>
        <fullName evidence="3">20S proteasome chaperone domain-containing protein</fullName>
    </recommendedName>
</protein>
<dbReference type="AlphaFoldDB" id="A0A2J6TTV6"/>
<sequence>MANVDAAIVESSGRPIELSFPLPKSPDTRIYIRLTIQATSLLLLTTAMNGDTSRAAPLGSFVYALPDRMNPGQTISTPLFTYESSIEFTTRLARLLARRTGKPVYVGNSISFASAGLGGTVDEEMEGFKKVVEVVMDEVRKSEVQELVNGS</sequence>
<dbReference type="RefSeq" id="XP_024743363.1">
    <property type="nucleotide sequence ID" value="XM_024884398.1"/>
</dbReference>
<dbReference type="InParanoid" id="A0A2J6TTV6"/>
<proteinExistence type="predicted"/>
<evidence type="ECO:0008006" key="3">
    <source>
        <dbReference type="Google" id="ProtNLM"/>
    </source>
</evidence>
<keyword evidence="2" id="KW-1185">Reference proteome</keyword>
<evidence type="ECO:0000313" key="2">
    <source>
        <dbReference type="Proteomes" id="UP000235371"/>
    </source>
</evidence>